<name>A0A8K0UH49_9AGAR</name>
<feature type="region of interest" description="Disordered" evidence="1">
    <location>
        <begin position="102"/>
        <end position="180"/>
    </location>
</feature>
<keyword evidence="2" id="KW-1133">Transmembrane helix</keyword>
<reference evidence="3" key="1">
    <citation type="journal article" date="2021" name="New Phytol.">
        <title>Evolutionary innovations through gain and loss of genes in the ectomycorrhizal Boletales.</title>
        <authorList>
            <person name="Wu G."/>
            <person name="Miyauchi S."/>
            <person name="Morin E."/>
            <person name="Kuo A."/>
            <person name="Drula E."/>
            <person name="Varga T."/>
            <person name="Kohler A."/>
            <person name="Feng B."/>
            <person name="Cao Y."/>
            <person name="Lipzen A."/>
            <person name="Daum C."/>
            <person name="Hundley H."/>
            <person name="Pangilinan J."/>
            <person name="Johnson J."/>
            <person name="Barry K."/>
            <person name="LaButti K."/>
            <person name="Ng V."/>
            <person name="Ahrendt S."/>
            <person name="Min B."/>
            <person name="Choi I.G."/>
            <person name="Park H."/>
            <person name="Plett J.M."/>
            <person name="Magnuson J."/>
            <person name="Spatafora J.W."/>
            <person name="Nagy L.G."/>
            <person name="Henrissat B."/>
            <person name="Grigoriev I.V."/>
            <person name="Yang Z.L."/>
            <person name="Xu J."/>
            <person name="Martin F.M."/>
        </authorList>
    </citation>
    <scope>NUCLEOTIDE SEQUENCE</scope>
    <source>
        <strain evidence="3">KKN 215</strain>
    </source>
</reference>
<feature type="transmembrane region" description="Helical" evidence="2">
    <location>
        <begin position="75"/>
        <end position="94"/>
    </location>
</feature>
<feature type="compositionally biased region" description="Polar residues" evidence="1">
    <location>
        <begin position="104"/>
        <end position="118"/>
    </location>
</feature>
<keyword evidence="2" id="KW-0472">Membrane</keyword>
<evidence type="ECO:0000313" key="3">
    <source>
        <dbReference type="EMBL" id="KAH8091644.1"/>
    </source>
</evidence>
<gene>
    <name evidence="3" type="ORF">BXZ70DRAFT_473376</name>
</gene>
<accession>A0A8K0UH49</accession>
<keyword evidence="4" id="KW-1185">Reference proteome</keyword>
<evidence type="ECO:0000256" key="2">
    <source>
        <dbReference type="SAM" id="Phobius"/>
    </source>
</evidence>
<feature type="compositionally biased region" description="Basic and acidic residues" evidence="1">
    <location>
        <begin position="126"/>
        <end position="137"/>
    </location>
</feature>
<sequence>MAGGGLFAVLATEYLGISVQPTPSPPQPQITTLPQLDPTEVESLTNYCSSAPTVTVTVVPDIKPLPPSISSASDILLRFCFALILVLVAIIIAGDRITFGRGARSSNSKFKPNSAQPRSTPPTTPDRGRSTKKESPRARSASRSRKQGKSATKGSRGNSRSASPLKRQAAPAGRNTPRRPILATHYERIIHELESQYLLADGTVSGSFRWYEDVANAGTRAQNFSLGLSPSEFLQSEGSPDVGDLYVIRRHTVTANHSGFIRGSVPDDVRMWVWEGPAWAPVKAGNVHPSSEREGYVFEISSNGEPSWVLGGESGDAVRRVIR</sequence>
<evidence type="ECO:0000256" key="1">
    <source>
        <dbReference type="SAM" id="MobiDB-lite"/>
    </source>
</evidence>
<feature type="compositionally biased region" description="Polar residues" evidence="1">
    <location>
        <begin position="152"/>
        <end position="162"/>
    </location>
</feature>
<protein>
    <submittedName>
        <fullName evidence="3">Uncharacterized protein</fullName>
    </submittedName>
</protein>
<evidence type="ECO:0000313" key="4">
    <source>
        <dbReference type="Proteomes" id="UP000813824"/>
    </source>
</evidence>
<dbReference type="AlphaFoldDB" id="A0A8K0UH49"/>
<comment type="caution">
    <text evidence="3">The sequence shown here is derived from an EMBL/GenBank/DDBJ whole genome shotgun (WGS) entry which is preliminary data.</text>
</comment>
<keyword evidence="2" id="KW-0812">Transmembrane</keyword>
<dbReference type="EMBL" id="JAEVFJ010000035">
    <property type="protein sequence ID" value="KAH8091644.1"/>
    <property type="molecule type" value="Genomic_DNA"/>
</dbReference>
<proteinExistence type="predicted"/>
<dbReference type="Proteomes" id="UP000813824">
    <property type="component" value="Unassembled WGS sequence"/>
</dbReference>
<organism evidence="3 4">
    <name type="scientific">Cristinia sonorae</name>
    <dbReference type="NCBI Taxonomy" id="1940300"/>
    <lineage>
        <taxon>Eukaryota</taxon>
        <taxon>Fungi</taxon>
        <taxon>Dikarya</taxon>
        <taxon>Basidiomycota</taxon>
        <taxon>Agaricomycotina</taxon>
        <taxon>Agaricomycetes</taxon>
        <taxon>Agaricomycetidae</taxon>
        <taxon>Agaricales</taxon>
        <taxon>Pleurotineae</taxon>
        <taxon>Stephanosporaceae</taxon>
        <taxon>Cristinia</taxon>
    </lineage>
</organism>